<keyword evidence="1" id="KW-0732">Signal</keyword>
<evidence type="ECO:0000313" key="3">
    <source>
        <dbReference type="Proteomes" id="UP000249464"/>
    </source>
</evidence>
<protein>
    <submittedName>
        <fullName evidence="2">BQ5605_C010g06159 protein</fullName>
    </submittedName>
</protein>
<evidence type="ECO:0000256" key="1">
    <source>
        <dbReference type="SAM" id="SignalP"/>
    </source>
</evidence>
<proteinExistence type="predicted"/>
<keyword evidence="3" id="KW-1185">Reference proteome</keyword>
<dbReference type="GO" id="GO:0005739">
    <property type="term" value="C:mitochondrion"/>
    <property type="evidence" value="ECO:0007669"/>
    <property type="project" value="InterPro"/>
</dbReference>
<dbReference type="Proteomes" id="UP000249464">
    <property type="component" value="Unassembled WGS sequence"/>
</dbReference>
<organism evidence="2 3">
    <name type="scientific">Microbotryum silenes-dioicae</name>
    <dbReference type="NCBI Taxonomy" id="796604"/>
    <lineage>
        <taxon>Eukaryota</taxon>
        <taxon>Fungi</taxon>
        <taxon>Dikarya</taxon>
        <taxon>Basidiomycota</taxon>
        <taxon>Pucciniomycotina</taxon>
        <taxon>Microbotryomycetes</taxon>
        <taxon>Microbotryales</taxon>
        <taxon>Microbotryaceae</taxon>
        <taxon>Microbotryum</taxon>
    </lineage>
</organism>
<gene>
    <name evidence="2" type="primary">BQ5605_C010g06159</name>
    <name evidence="2" type="ORF">BQ5605_C010G06159</name>
</gene>
<dbReference type="PANTHER" id="PTHR42100">
    <property type="entry name" value="OXIDOREDUCTASE 178 KDA SUBUNIT, PUTATIVE (AFU_ORTHOLOGUE AFUA_8G04320)-RELATED"/>
    <property type="match status" value="1"/>
</dbReference>
<dbReference type="PANTHER" id="PTHR42100:SF1">
    <property type="entry name" value="OXIDOREDUCTASE 178 KDA SUBUNIT, PUTATIVE (AFU_ORTHOLOGUE AFUA_8G04320)-RELATED"/>
    <property type="match status" value="1"/>
</dbReference>
<name>A0A2X0LUT7_9BASI</name>
<evidence type="ECO:0000313" key="2">
    <source>
        <dbReference type="EMBL" id="SGY14368.1"/>
    </source>
</evidence>
<dbReference type="InterPro" id="IPR034444">
    <property type="entry name" value="Nuo17.8"/>
</dbReference>
<dbReference type="STRING" id="796604.A0A2X0LUT7"/>
<feature type="signal peptide" evidence="1">
    <location>
        <begin position="1"/>
        <end position="24"/>
    </location>
</feature>
<feature type="chain" id="PRO_5015899469" evidence="1">
    <location>
        <begin position="25"/>
        <end position="197"/>
    </location>
</feature>
<dbReference type="EMBL" id="FQNC01000012">
    <property type="protein sequence ID" value="SGY14368.1"/>
    <property type="molecule type" value="Genomic_DNA"/>
</dbReference>
<accession>A0A2X0LUT7</accession>
<dbReference type="AlphaFoldDB" id="A0A2X0LUT7"/>
<reference evidence="2 3" key="1">
    <citation type="submission" date="2016-11" db="EMBL/GenBank/DDBJ databases">
        <authorList>
            <person name="Jaros S."/>
            <person name="Januszkiewicz K."/>
            <person name="Wedrychowicz H."/>
        </authorList>
    </citation>
    <scope>NUCLEOTIDE SEQUENCE [LARGE SCALE GENOMIC DNA]</scope>
</reference>
<sequence>MSRSLFRLTTLRMVLVARPTSVSALGARRFASTHHNGHHVDHNAGDVFPEEGKDAVFSTCFNASFYSKIAFAAVAAFVLLHLSPATNSTTSESQDEKPYITRYIEHNLTPRAGAFKEHNQRHLEMAIAAAEDKLLFQEAERPRVRRMRNTGDGAQLRLISDRSMFDQASPHAIPVGSQADLSNLVIKSEQDDFSEGL</sequence>